<feature type="compositionally biased region" description="Polar residues" evidence="1">
    <location>
        <begin position="85"/>
        <end position="102"/>
    </location>
</feature>
<feature type="compositionally biased region" description="Gly residues" evidence="1">
    <location>
        <begin position="289"/>
        <end position="298"/>
    </location>
</feature>
<dbReference type="Proteomes" id="UP000750711">
    <property type="component" value="Unassembled WGS sequence"/>
</dbReference>
<feature type="compositionally biased region" description="Acidic residues" evidence="1">
    <location>
        <begin position="70"/>
        <end position="81"/>
    </location>
</feature>
<evidence type="ECO:0000313" key="3">
    <source>
        <dbReference type="Proteomes" id="UP000750711"/>
    </source>
</evidence>
<keyword evidence="3" id="KW-1185">Reference proteome</keyword>
<feature type="compositionally biased region" description="Polar residues" evidence="1">
    <location>
        <begin position="134"/>
        <end position="155"/>
    </location>
</feature>
<feature type="region of interest" description="Disordered" evidence="1">
    <location>
        <begin position="235"/>
        <end position="298"/>
    </location>
</feature>
<sequence length="298" mass="31734">MLLRIESWIEIASQPSSSSLSSAATDEIVTTGLHVQNDPGVRRRKRVQHPMPRGAHFSLQARSSAGSSQEEYEESESDGDEDRVMTSSNENVSPTGMSNPTGRASREPYGSDSEEEAEYDNDGGDDDDDDDENSTALGVRSNNSHQGPFTPQPNVFSHPPSSHSSGVHHRASDPHVPRHASRSQNQRAPPPSHSGRRTHSSHTPYNIVSPSYRADHDAALRASLSTLLSCAAAARGLPKQSQSPPRRLGSAGGPTATTIEQGTLRIVPESVVMGEGEGRDGSNDNKDSNGGGDQNADG</sequence>
<reference evidence="2" key="1">
    <citation type="submission" date="2021-03" db="EMBL/GenBank/DDBJ databases">
        <title>Comparative genomics and phylogenomic investigation of the class Geoglossomycetes provide insights into ecological specialization and systematics.</title>
        <authorList>
            <person name="Melie T."/>
            <person name="Pirro S."/>
            <person name="Miller A.N."/>
            <person name="Quandt A."/>
        </authorList>
    </citation>
    <scope>NUCLEOTIDE SEQUENCE</scope>
    <source>
        <strain evidence="2">CAQ_001_2017</strain>
    </source>
</reference>
<evidence type="ECO:0000313" key="2">
    <source>
        <dbReference type="EMBL" id="KAH0547860.1"/>
    </source>
</evidence>
<protein>
    <submittedName>
        <fullName evidence="2">Uncharacterized protein</fullName>
    </submittedName>
</protein>
<comment type="caution">
    <text evidence="2">The sequence shown here is derived from an EMBL/GenBank/DDBJ whole genome shotgun (WGS) entry which is preliminary data.</text>
</comment>
<name>A0A9P8L458_9PEZI</name>
<dbReference type="EMBL" id="JAGHQM010003189">
    <property type="protein sequence ID" value="KAH0547860.1"/>
    <property type="molecule type" value="Genomic_DNA"/>
</dbReference>
<accession>A0A9P8L458</accession>
<gene>
    <name evidence="2" type="ORF">GP486_008399</name>
</gene>
<feature type="compositionally biased region" description="Basic and acidic residues" evidence="1">
    <location>
        <begin position="276"/>
        <end position="287"/>
    </location>
</feature>
<feature type="region of interest" description="Disordered" evidence="1">
    <location>
        <begin position="31"/>
        <end position="210"/>
    </location>
</feature>
<feature type="compositionally biased region" description="Acidic residues" evidence="1">
    <location>
        <begin position="112"/>
        <end position="133"/>
    </location>
</feature>
<dbReference type="AlphaFoldDB" id="A0A9P8L458"/>
<feature type="non-terminal residue" evidence="2">
    <location>
        <position position="298"/>
    </location>
</feature>
<proteinExistence type="predicted"/>
<organism evidence="2 3">
    <name type="scientific">Trichoglossum hirsutum</name>
    <dbReference type="NCBI Taxonomy" id="265104"/>
    <lineage>
        <taxon>Eukaryota</taxon>
        <taxon>Fungi</taxon>
        <taxon>Dikarya</taxon>
        <taxon>Ascomycota</taxon>
        <taxon>Pezizomycotina</taxon>
        <taxon>Geoglossomycetes</taxon>
        <taxon>Geoglossales</taxon>
        <taxon>Geoglossaceae</taxon>
        <taxon>Trichoglossum</taxon>
    </lineage>
</organism>
<evidence type="ECO:0000256" key="1">
    <source>
        <dbReference type="SAM" id="MobiDB-lite"/>
    </source>
</evidence>